<dbReference type="EMBL" id="WJKJ01000114">
    <property type="protein sequence ID" value="MBD3364287.1"/>
    <property type="molecule type" value="Genomic_DNA"/>
</dbReference>
<evidence type="ECO:0000313" key="2">
    <source>
        <dbReference type="Proteomes" id="UP000630660"/>
    </source>
</evidence>
<gene>
    <name evidence="1" type="ORF">GF359_03635</name>
</gene>
<reference evidence="1" key="1">
    <citation type="submission" date="2019-11" db="EMBL/GenBank/DDBJ databases">
        <title>Microbial mats filling the niche in hypersaline microbial mats.</title>
        <authorList>
            <person name="Wong H.L."/>
            <person name="Macleod F.I."/>
            <person name="White R.A. III"/>
            <person name="Burns B.P."/>
        </authorList>
    </citation>
    <scope>NUCLEOTIDE SEQUENCE</scope>
    <source>
        <strain evidence="1">Bin_327</strain>
    </source>
</reference>
<accession>A0A9D5QCQ1</accession>
<dbReference type="Proteomes" id="UP000630660">
    <property type="component" value="Unassembled WGS sequence"/>
</dbReference>
<dbReference type="AlphaFoldDB" id="A0A9D5QCQ1"/>
<evidence type="ECO:0000313" key="1">
    <source>
        <dbReference type="EMBL" id="MBD3364287.1"/>
    </source>
</evidence>
<protein>
    <submittedName>
        <fullName evidence="1">T9SS type A sorting domain-containing protein</fullName>
    </submittedName>
</protein>
<comment type="caution">
    <text evidence="1">The sequence shown here is derived from an EMBL/GenBank/DDBJ whole genome shotgun (WGS) entry which is preliminary data.</text>
</comment>
<name>A0A9D5QCQ1_UNCW3</name>
<sequence length="75" mass="8290">SLGVPVRFSRLEGAEAVTVYTVSGEKIDEIYAEDFVTIQDEVQAELDVTHLASGLYIASVRFSNQIELVKFAVVR</sequence>
<dbReference type="NCBIfam" id="TIGR04183">
    <property type="entry name" value="Por_Secre_tail"/>
    <property type="match status" value="1"/>
</dbReference>
<dbReference type="InterPro" id="IPR026444">
    <property type="entry name" value="Secre_tail"/>
</dbReference>
<feature type="non-terminal residue" evidence="1">
    <location>
        <position position="1"/>
    </location>
</feature>
<proteinExistence type="predicted"/>
<organism evidence="1 2">
    <name type="scientific">candidate division WOR-3 bacterium</name>
    <dbReference type="NCBI Taxonomy" id="2052148"/>
    <lineage>
        <taxon>Bacteria</taxon>
        <taxon>Bacteria division WOR-3</taxon>
    </lineage>
</organism>